<evidence type="ECO:0000256" key="15">
    <source>
        <dbReference type="ARBA" id="ARBA00023136"/>
    </source>
</evidence>
<evidence type="ECO:0000256" key="12">
    <source>
        <dbReference type="ARBA" id="ARBA00023027"/>
    </source>
</evidence>
<dbReference type="InterPro" id="IPR050175">
    <property type="entry name" value="Complex_I_Subunit_2"/>
</dbReference>
<dbReference type="GO" id="GO:0006120">
    <property type="term" value="P:mitochondrial electron transport, NADH to ubiquinone"/>
    <property type="evidence" value="ECO:0007669"/>
    <property type="project" value="TreeGrafter"/>
</dbReference>
<feature type="transmembrane region" description="Helical" evidence="18">
    <location>
        <begin position="65"/>
        <end position="84"/>
    </location>
</feature>
<evidence type="ECO:0000256" key="17">
    <source>
        <dbReference type="ARBA" id="ARBA00049551"/>
    </source>
</evidence>
<keyword evidence="10" id="KW-0249">Electron transport</keyword>
<sequence length="320" mass="38210">MKESMSHAYLTMMMKTYVSSTVLLILSLIFLVSSSSPIFFWMMLELNLMFVLFLMFEDSSTVKAMICYFIFQVYGSLLFIYGFMSVNLMFLAFLGLSVKFGLFPFHVWQPYVFTFSSWKTCFIIAGPQKAFLILLFIFFNMKMNDFIMGIIILTVLIVNLYLVFLYDLKKTFAFLSISSATWLFCLISWSIESNLWFLYLYNIQLLFMFVMFMMWELQSLESKKYLNMLLLMFIVSYSGIPPMIGFFMKLQILNFFFFFYQSIPLLLLFTMIMIPSTFFLVYYSMTFFLKKKMIMIQHVSLFYITFVLMFFMVPSFYIFI</sequence>
<dbReference type="EMBL" id="MF078638">
    <property type="protein sequence ID" value="ARW59263.1"/>
    <property type="molecule type" value="Genomic_DNA"/>
</dbReference>
<organism evidence="20">
    <name type="scientific">Stenostomum sthenum</name>
    <dbReference type="NCBI Taxonomy" id="1611831"/>
    <lineage>
        <taxon>Eukaryota</taxon>
        <taxon>Metazoa</taxon>
        <taxon>Spiralia</taxon>
        <taxon>Lophotrochozoa</taxon>
        <taxon>Platyhelminthes</taxon>
        <taxon>Catenulida</taxon>
        <taxon>Stenostomidae</taxon>
        <taxon>Stenostomum</taxon>
    </lineage>
</organism>
<evidence type="ECO:0000256" key="1">
    <source>
        <dbReference type="ARBA" id="ARBA00004448"/>
    </source>
</evidence>
<feature type="domain" description="NADH:quinone oxidoreductase/Mrp antiporter transmembrane" evidence="19">
    <location>
        <begin position="88"/>
        <end position="267"/>
    </location>
</feature>
<feature type="transmembrane region" description="Helical" evidence="18">
    <location>
        <begin position="172"/>
        <end position="191"/>
    </location>
</feature>
<evidence type="ECO:0000256" key="7">
    <source>
        <dbReference type="ARBA" id="ARBA00022692"/>
    </source>
</evidence>
<evidence type="ECO:0000256" key="16">
    <source>
        <dbReference type="ARBA" id="ARBA00031028"/>
    </source>
</evidence>
<keyword evidence="9" id="KW-1278">Translocase</keyword>
<feature type="transmembrane region" description="Helical" evidence="18">
    <location>
        <begin position="229"/>
        <end position="259"/>
    </location>
</feature>
<dbReference type="PANTHER" id="PTHR46552:SF1">
    <property type="entry name" value="NADH-UBIQUINONE OXIDOREDUCTASE CHAIN 2"/>
    <property type="match status" value="1"/>
</dbReference>
<keyword evidence="13" id="KW-0830">Ubiquinone</keyword>
<evidence type="ECO:0000256" key="4">
    <source>
        <dbReference type="ARBA" id="ARBA00021008"/>
    </source>
</evidence>
<keyword evidence="15 18" id="KW-0472">Membrane</keyword>
<geneLocation type="mitochondrion" evidence="20"/>
<evidence type="ECO:0000256" key="14">
    <source>
        <dbReference type="ARBA" id="ARBA00023128"/>
    </source>
</evidence>
<name>A0A1Z1M001_9PLAT</name>
<gene>
    <name evidence="20" type="primary">nad2</name>
</gene>
<dbReference type="InterPro" id="IPR001750">
    <property type="entry name" value="ND/Mrp_TM"/>
</dbReference>
<feature type="transmembrane region" description="Helical" evidence="18">
    <location>
        <begin position="197"/>
        <end position="217"/>
    </location>
</feature>
<keyword evidence="12" id="KW-0520">NAD</keyword>
<evidence type="ECO:0000256" key="2">
    <source>
        <dbReference type="ARBA" id="ARBA00007012"/>
    </source>
</evidence>
<dbReference type="PANTHER" id="PTHR46552">
    <property type="entry name" value="NADH-UBIQUINONE OXIDOREDUCTASE CHAIN 2"/>
    <property type="match status" value="1"/>
</dbReference>
<accession>A0A1Z1M001</accession>
<protein>
    <recommendedName>
        <fullName evidence="4">NADH-ubiquinone oxidoreductase chain 2</fullName>
        <ecNumber evidence="3">7.1.1.2</ecNumber>
    </recommendedName>
    <alternativeName>
        <fullName evidence="16">NADH dehydrogenase subunit 2</fullName>
    </alternativeName>
</protein>
<comment type="subcellular location">
    <subcellularLocation>
        <location evidence="1">Mitochondrion inner membrane</location>
        <topology evidence="1">Multi-pass membrane protein</topology>
    </subcellularLocation>
</comment>
<dbReference type="AlphaFoldDB" id="A0A1Z1M001"/>
<feature type="transmembrane region" description="Helical" evidence="18">
    <location>
        <begin position="301"/>
        <end position="319"/>
    </location>
</feature>
<evidence type="ECO:0000256" key="18">
    <source>
        <dbReference type="SAM" id="Phobius"/>
    </source>
</evidence>
<feature type="transmembrane region" description="Helical" evidence="18">
    <location>
        <begin position="90"/>
        <end position="108"/>
    </location>
</feature>
<keyword evidence="14 20" id="KW-0496">Mitochondrion</keyword>
<keyword evidence="8" id="KW-0999">Mitochondrion inner membrane</keyword>
<keyword evidence="11 18" id="KW-1133">Transmembrane helix</keyword>
<comment type="similarity">
    <text evidence="2">Belongs to the complex I subunit 2 family.</text>
</comment>
<comment type="catalytic activity">
    <reaction evidence="17">
        <text>a ubiquinone + NADH + 5 H(+)(in) = a ubiquinol + NAD(+) + 4 H(+)(out)</text>
        <dbReference type="Rhea" id="RHEA:29091"/>
        <dbReference type="Rhea" id="RHEA-COMP:9565"/>
        <dbReference type="Rhea" id="RHEA-COMP:9566"/>
        <dbReference type="ChEBI" id="CHEBI:15378"/>
        <dbReference type="ChEBI" id="CHEBI:16389"/>
        <dbReference type="ChEBI" id="CHEBI:17976"/>
        <dbReference type="ChEBI" id="CHEBI:57540"/>
        <dbReference type="ChEBI" id="CHEBI:57945"/>
        <dbReference type="EC" id="7.1.1.2"/>
    </reaction>
</comment>
<evidence type="ECO:0000256" key="8">
    <source>
        <dbReference type="ARBA" id="ARBA00022792"/>
    </source>
</evidence>
<dbReference type="EC" id="7.1.1.2" evidence="3"/>
<dbReference type="Pfam" id="PF00361">
    <property type="entry name" value="Proton_antipo_M"/>
    <property type="match status" value="1"/>
</dbReference>
<evidence type="ECO:0000256" key="6">
    <source>
        <dbReference type="ARBA" id="ARBA00022660"/>
    </source>
</evidence>
<evidence type="ECO:0000256" key="3">
    <source>
        <dbReference type="ARBA" id="ARBA00012944"/>
    </source>
</evidence>
<feature type="transmembrane region" description="Helical" evidence="18">
    <location>
        <begin position="120"/>
        <end position="140"/>
    </location>
</feature>
<dbReference type="GO" id="GO:0005743">
    <property type="term" value="C:mitochondrial inner membrane"/>
    <property type="evidence" value="ECO:0007669"/>
    <property type="project" value="UniProtKB-SubCell"/>
</dbReference>
<keyword evidence="6" id="KW-0679">Respiratory chain</keyword>
<feature type="transmembrane region" description="Helical" evidence="18">
    <location>
        <begin position="146"/>
        <end position="165"/>
    </location>
</feature>
<evidence type="ECO:0000256" key="10">
    <source>
        <dbReference type="ARBA" id="ARBA00022982"/>
    </source>
</evidence>
<evidence type="ECO:0000256" key="11">
    <source>
        <dbReference type="ARBA" id="ARBA00022989"/>
    </source>
</evidence>
<evidence type="ECO:0000256" key="5">
    <source>
        <dbReference type="ARBA" id="ARBA00022448"/>
    </source>
</evidence>
<keyword evidence="5" id="KW-0813">Transport</keyword>
<keyword evidence="7 18" id="KW-0812">Transmembrane</keyword>
<reference evidence="20" key="1">
    <citation type="submission" date="2017-05" db="EMBL/GenBank/DDBJ databases">
        <title>Atp8 is in the grond pattern of flatworm mitochondrial genomes.</title>
        <authorList>
            <person name="Egger B."/>
            <person name="Bachmann L."/>
            <person name="Fromm B."/>
        </authorList>
    </citation>
    <scope>NUCLEOTIDE SEQUENCE</scope>
</reference>
<proteinExistence type="inferred from homology"/>
<evidence type="ECO:0000259" key="19">
    <source>
        <dbReference type="Pfam" id="PF00361"/>
    </source>
</evidence>
<evidence type="ECO:0000256" key="13">
    <source>
        <dbReference type="ARBA" id="ARBA00023075"/>
    </source>
</evidence>
<evidence type="ECO:0000313" key="20">
    <source>
        <dbReference type="EMBL" id="ARW59263.1"/>
    </source>
</evidence>
<dbReference type="GO" id="GO:0008137">
    <property type="term" value="F:NADH dehydrogenase (ubiquinone) activity"/>
    <property type="evidence" value="ECO:0007669"/>
    <property type="project" value="UniProtKB-EC"/>
</dbReference>
<evidence type="ECO:0000256" key="9">
    <source>
        <dbReference type="ARBA" id="ARBA00022967"/>
    </source>
</evidence>